<dbReference type="AlphaFoldDB" id="A0A645IPB4"/>
<evidence type="ECO:0000256" key="1">
    <source>
        <dbReference type="ARBA" id="ARBA00009776"/>
    </source>
</evidence>
<keyword evidence="4" id="KW-0545">Nucleotide biosynthesis</keyword>
<name>A0A645IPB4_9ZZZZ</name>
<dbReference type="EMBL" id="VSSQ01112013">
    <property type="protein sequence ID" value="MPN49083.1"/>
    <property type="molecule type" value="Genomic_DNA"/>
</dbReference>
<evidence type="ECO:0000256" key="2">
    <source>
        <dbReference type="ARBA" id="ARBA00012980"/>
    </source>
</evidence>
<dbReference type="InterPro" id="IPR039430">
    <property type="entry name" value="Thymidylate_kin-like_dom"/>
</dbReference>
<keyword evidence="5" id="KW-0547">Nucleotide-binding</keyword>
<dbReference type="GO" id="GO:0006235">
    <property type="term" value="P:dTTP biosynthetic process"/>
    <property type="evidence" value="ECO:0007669"/>
    <property type="project" value="TreeGrafter"/>
</dbReference>
<dbReference type="Gene3D" id="3.40.50.300">
    <property type="entry name" value="P-loop containing nucleotide triphosphate hydrolases"/>
    <property type="match status" value="1"/>
</dbReference>
<dbReference type="InterPro" id="IPR018095">
    <property type="entry name" value="Thymidylate_kin_CS"/>
</dbReference>
<evidence type="ECO:0000256" key="4">
    <source>
        <dbReference type="ARBA" id="ARBA00022727"/>
    </source>
</evidence>
<dbReference type="InterPro" id="IPR027417">
    <property type="entry name" value="P-loop_NTPase"/>
</dbReference>
<reference evidence="10" key="1">
    <citation type="submission" date="2019-08" db="EMBL/GenBank/DDBJ databases">
        <authorList>
            <person name="Kucharzyk K."/>
            <person name="Murdoch R.W."/>
            <person name="Higgins S."/>
            <person name="Loffler F."/>
        </authorList>
    </citation>
    <scope>NUCLEOTIDE SEQUENCE</scope>
</reference>
<evidence type="ECO:0000256" key="6">
    <source>
        <dbReference type="ARBA" id="ARBA00022777"/>
    </source>
</evidence>
<accession>A0A645IPB4</accession>
<dbReference type="InterPro" id="IPR018094">
    <property type="entry name" value="Thymidylate_kinase"/>
</dbReference>
<dbReference type="GO" id="GO:0004798">
    <property type="term" value="F:dTMP kinase activity"/>
    <property type="evidence" value="ECO:0007669"/>
    <property type="project" value="UniProtKB-EC"/>
</dbReference>
<dbReference type="CDD" id="cd01672">
    <property type="entry name" value="TMPK"/>
    <property type="match status" value="1"/>
</dbReference>
<gene>
    <name evidence="10" type="primary">tmk_40</name>
    <name evidence="10" type="ORF">SDC9_196696</name>
</gene>
<dbReference type="NCBIfam" id="TIGR00041">
    <property type="entry name" value="DTMP_kinase"/>
    <property type="match status" value="1"/>
</dbReference>
<evidence type="ECO:0000256" key="7">
    <source>
        <dbReference type="ARBA" id="ARBA00022840"/>
    </source>
</evidence>
<evidence type="ECO:0000256" key="8">
    <source>
        <dbReference type="ARBA" id="ARBA00048743"/>
    </source>
</evidence>
<dbReference type="PANTHER" id="PTHR10344:SF4">
    <property type="entry name" value="UMP-CMP KINASE 2, MITOCHONDRIAL"/>
    <property type="match status" value="1"/>
</dbReference>
<keyword evidence="6 10" id="KW-0418">Kinase</keyword>
<organism evidence="10">
    <name type="scientific">bioreactor metagenome</name>
    <dbReference type="NCBI Taxonomy" id="1076179"/>
    <lineage>
        <taxon>unclassified sequences</taxon>
        <taxon>metagenomes</taxon>
        <taxon>ecological metagenomes</taxon>
    </lineage>
</organism>
<comment type="similarity">
    <text evidence="1">Belongs to the thymidylate kinase family.</text>
</comment>
<comment type="catalytic activity">
    <reaction evidence="8">
        <text>dTMP + ATP = dTDP + ADP</text>
        <dbReference type="Rhea" id="RHEA:13517"/>
        <dbReference type="ChEBI" id="CHEBI:30616"/>
        <dbReference type="ChEBI" id="CHEBI:58369"/>
        <dbReference type="ChEBI" id="CHEBI:63528"/>
        <dbReference type="ChEBI" id="CHEBI:456216"/>
        <dbReference type="EC" id="2.7.4.9"/>
    </reaction>
</comment>
<dbReference type="PROSITE" id="PS01331">
    <property type="entry name" value="THYMIDYLATE_KINASE"/>
    <property type="match status" value="1"/>
</dbReference>
<sequence length="162" mass="18454">MLREIVISGKLKHDWSEAYLFMLDRAEHVASVIQPAIDSGRDIVCERYHDSTLAYQIWGRGLPLEIFDELAKLSAFPVPDLTVLFDISPEWALKRAKSRGDLDSFENEGVSFMTKIREGYLALSKRDPERWLVIECAEKKSTEIFEELIASVLSIGGLFCDQ</sequence>
<dbReference type="GO" id="GO:0005829">
    <property type="term" value="C:cytosol"/>
    <property type="evidence" value="ECO:0007669"/>
    <property type="project" value="TreeGrafter"/>
</dbReference>
<comment type="caution">
    <text evidence="10">The sequence shown here is derived from an EMBL/GenBank/DDBJ whole genome shotgun (WGS) entry which is preliminary data.</text>
</comment>
<dbReference type="HAMAP" id="MF_00165">
    <property type="entry name" value="Thymidylate_kinase"/>
    <property type="match status" value="1"/>
</dbReference>
<evidence type="ECO:0000259" key="9">
    <source>
        <dbReference type="Pfam" id="PF02223"/>
    </source>
</evidence>
<dbReference type="GO" id="GO:0006233">
    <property type="term" value="P:dTDP biosynthetic process"/>
    <property type="evidence" value="ECO:0007669"/>
    <property type="project" value="InterPro"/>
</dbReference>
<dbReference type="PANTHER" id="PTHR10344">
    <property type="entry name" value="THYMIDYLATE KINASE"/>
    <property type="match status" value="1"/>
</dbReference>
<dbReference type="GO" id="GO:0005524">
    <property type="term" value="F:ATP binding"/>
    <property type="evidence" value="ECO:0007669"/>
    <property type="project" value="UniProtKB-KW"/>
</dbReference>
<proteinExistence type="inferred from homology"/>
<dbReference type="SUPFAM" id="SSF52540">
    <property type="entry name" value="P-loop containing nucleoside triphosphate hydrolases"/>
    <property type="match status" value="1"/>
</dbReference>
<dbReference type="EC" id="2.7.4.9" evidence="2"/>
<dbReference type="Pfam" id="PF02223">
    <property type="entry name" value="Thymidylate_kin"/>
    <property type="match status" value="1"/>
</dbReference>
<keyword evidence="3 10" id="KW-0808">Transferase</keyword>
<evidence type="ECO:0000313" key="10">
    <source>
        <dbReference type="EMBL" id="MPN49083.1"/>
    </source>
</evidence>
<evidence type="ECO:0000256" key="3">
    <source>
        <dbReference type="ARBA" id="ARBA00022679"/>
    </source>
</evidence>
<protein>
    <recommendedName>
        <fullName evidence="2">dTMP kinase</fullName>
        <ecNumber evidence="2">2.7.4.9</ecNumber>
    </recommendedName>
</protein>
<keyword evidence="7" id="KW-0067">ATP-binding</keyword>
<dbReference type="GO" id="GO:0006227">
    <property type="term" value="P:dUDP biosynthetic process"/>
    <property type="evidence" value="ECO:0007669"/>
    <property type="project" value="TreeGrafter"/>
</dbReference>
<feature type="domain" description="Thymidylate kinase-like" evidence="9">
    <location>
        <begin position="2"/>
        <end position="139"/>
    </location>
</feature>
<evidence type="ECO:0000256" key="5">
    <source>
        <dbReference type="ARBA" id="ARBA00022741"/>
    </source>
</evidence>